<gene>
    <name evidence="1" type="ORF">Psal009_03793</name>
</gene>
<protein>
    <submittedName>
        <fullName evidence="1">Uncharacterized protein</fullName>
    </submittedName>
</protein>
<keyword evidence="2" id="KW-1185">Reference proteome</keyword>
<dbReference type="RefSeq" id="WP_016212560.1">
    <property type="nucleotide sequence ID" value="NZ_CP012415.1"/>
</dbReference>
<keyword evidence="1" id="KW-0614">Plasmid</keyword>
<dbReference type="AlphaFoldDB" id="A0A9Q6LQ16"/>
<sequence>MPIIKNSQDKTLTESIRVPSNSKRLIETLSKLIEKALETLREEIKNAYFYQSSYEQEKSIEELKALQAVLVGKDKGVEKPLEEQPFELIQAKIKQHCNDYITYKNIKVIAEFLTELHENLNHFRVLSNFFTEDYKQETGSITACNIGDDWDLVNDEEVDVDENLVLANEDGFEVVVTKKYDTTLFQQRHDHPTSSEVGEDFVLL</sequence>
<name>A0A9Q6LQ16_PISSA</name>
<dbReference type="EMBL" id="CP038912">
    <property type="protein sequence ID" value="QGO07834.1"/>
    <property type="molecule type" value="Genomic_DNA"/>
</dbReference>
<evidence type="ECO:0000313" key="2">
    <source>
        <dbReference type="Proteomes" id="UP000422232"/>
    </source>
</evidence>
<reference evidence="1 2" key="1">
    <citation type="submission" date="2019-04" db="EMBL/GenBank/DDBJ databases">
        <title>Complete genome sequencing of Piscirickettsia salmonis strain Psal-009.</title>
        <authorList>
            <person name="Schober I."/>
            <person name="Bunk B."/>
            <person name="Sproer C."/>
            <person name="Carril G.P."/>
            <person name="Riedel T."/>
            <person name="Flores-Herrera P.A."/>
            <person name="Nourdin-Galindo G."/>
            <person name="Marshall S.H."/>
            <person name="Overmann J."/>
        </authorList>
    </citation>
    <scope>NUCLEOTIDE SEQUENCE [LARGE SCALE GENOMIC DNA]</scope>
    <source>
        <strain evidence="1 2">Psal-009</strain>
        <plasmid evidence="1 2">unnamed4</plasmid>
    </source>
</reference>
<organism evidence="1 2">
    <name type="scientific">Piscirickettsia salmonis</name>
    <dbReference type="NCBI Taxonomy" id="1238"/>
    <lineage>
        <taxon>Bacteria</taxon>
        <taxon>Pseudomonadati</taxon>
        <taxon>Pseudomonadota</taxon>
        <taxon>Gammaproteobacteria</taxon>
        <taxon>Thiotrichales</taxon>
        <taxon>Piscirickettsiaceae</taxon>
        <taxon>Piscirickettsia</taxon>
    </lineage>
</organism>
<evidence type="ECO:0000313" key="1">
    <source>
        <dbReference type="EMBL" id="QGO07834.1"/>
    </source>
</evidence>
<accession>A0A9Q6LQ16</accession>
<proteinExistence type="predicted"/>
<geneLocation type="plasmid" evidence="1 2">
    <name>unnamed4</name>
</geneLocation>
<dbReference type="Proteomes" id="UP000422232">
    <property type="component" value="Plasmid unnamed4"/>
</dbReference>